<name>A0A8E0RT98_9TREM</name>
<accession>A0A8E0RT98</accession>
<gene>
    <name evidence="1" type="ORF">FBUS_08723</name>
</gene>
<evidence type="ECO:0000313" key="2">
    <source>
        <dbReference type="Proteomes" id="UP000728185"/>
    </source>
</evidence>
<dbReference type="EMBL" id="LUCM01009121">
    <property type="protein sequence ID" value="KAA0187417.1"/>
    <property type="molecule type" value="Genomic_DNA"/>
</dbReference>
<protein>
    <submittedName>
        <fullName evidence="1">Uncharacterized protein</fullName>
    </submittedName>
</protein>
<organism evidence="1 2">
    <name type="scientific">Fasciolopsis buskii</name>
    <dbReference type="NCBI Taxonomy" id="27845"/>
    <lineage>
        <taxon>Eukaryota</taxon>
        <taxon>Metazoa</taxon>
        <taxon>Spiralia</taxon>
        <taxon>Lophotrochozoa</taxon>
        <taxon>Platyhelminthes</taxon>
        <taxon>Trematoda</taxon>
        <taxon>Digenea</taxon>
        <taxon>Plagiorchiida</taxon>
        <taxon>Echinostomata</taxon>
        <taxon>Echinostomatoidea</taxon>
        <taxon>Fasciolidae</taxon>
        <taxon>Fasciolopsis</taxon>
    </lineage>
</organism>
<proteinExistence type="predicted"/>
<comment type="caution">
    <text evidence="1">The sequence shown here is derived from an EMBL/GenBank/DDBJ whole genome shotgun (WGS) entry which is preliminary data.</text>
</comment>
<reference evidence="1" key="1">
    <citation type="submission" date="2019-05" db="EMBL/GenBank/DDBJ databases">
        <title>Annotation for the trematode Fasciolopsis buski.</title>
        <authorList>
            <person name="Choi Y.-J."/>
        </authorList>
    </citation>
    <scope>NUCLEOTIDE SEQUENCE</scope>
    <source>
        <strain evidence="1">HT</strain>
        <tissue evidence="1">Whole worm</tissue>
    </source>
</reference>
<evidence type="ECO:0000313" key="1">
    <source>
        <dbReference type="EMBL" id="KAA0187417.1"/>
    </source>
</evidence>
<dbReference type="AlphaFoldDB" id="A0A8E0RT98"/>
<dbReference type="Proteomes" id="UP000728185">
    <property type="component" value="Unassembled WGS sequence"/>
</dbReference>
<sequence>MDAVCGVAPNPDPPDFDPFSSPIILRRSGESIPNQTPFESSCTSSVKPRNSIGPVLGTLNSLHEQIANPGGVSVQGLVKDFRTCLAVVDVDNRVW</sequence>
<keyword evidence="2" id="KW-1185">Reference proteome</keyword>